<dbReference type="EMBL" id="CM043793">
    <property type="protein sequence ID" value="KAI4820938.1"/>
    <property type="molecule type" value="Genomic_DNA"/>
</dbReference>
<gene>
    <name evidence="1" type="ORF">KUCAC02_028896</name>
</gene>
<keyword evidence="2" id="KW-1185">Reference proteome</keyword>
<sequence length="91" mass="10448">NRPMSVKFFQSGTSAGRRSDSHGSVWRYLWRLYFSHHSSLMVRLSVYLSCLPSDSCPQPASIITRIRHENALMPGQTHRELSLPQHLLLRG</sequence>
<feature type="non-terminal residue" evidence="1">
    <location>
        <position position="91"/>
    </location>
</feature>
<feature type="non-terminal residue" evidence="1">
    <location>
        <position position="1"/>
    </location>
</feature>
<dbReference type="Proteomes" id="UP001057452">
    <property type="component" value="Chromosome 9"/>
</dbReference>
<accession>A0ACB9X4D9</accession>
<name>A0ACB9X4D9_CHAAC</name>
<evidence type="ECO:0000313" key="1">
    <source>
        <dbReference type="EMBL" id="KAI4820938.1"/>
    </source>
</evidence>
<protein>
    <submittedName>
        <fullName evidence="1">Uncharacterized protein</fullName>
    </submittedName>
</protein>
<reference evidence="1" key="1">
    <citation type="submission" date="2022-05" db="EMBL/GenBank/DDBJ databases">
        <title>Chromosome-level genome of Chaenocephalus aceratus.</title>
        <authorList>
            <person name="Park H."/>
        </authorList>
    </citation>
    <scope>NUCLEOTIDE SEQUENCE</scope>
    <source>
        <strain evidence="1">KU_202001</strain>
    </source>
</reference>
<evidence type="ECO:0000313" key="2">
    <source>
        <dbReference type="Proteomes" id="UP001057452"/>
    </source>
</evidence>
<proteinExistence type="predicted"/>
<organism evidence="1 2">
    <name type="scientific">Chaenocephalus aceratus</name>
    <name type="common">Blackfin icefish</name>
    <name type="synonym">Chaenichthys aceratus</name>
    <dbReference type="NCBI Taxonomy" id="36190"/>
    <lineage>
        <taxon>Eukaryota</taxon>
        <taxon>Metazoa</taxon>
        <taxon>Chordata</taxon>
        <taxon>Craniata</taxon>
        <taxon>Vertebrata</taxon>
        <taxon>Euteleostomi</taxon>
        <taxon>Actinopterygii</taxon>
        <taxon>Neopterygii</taxon>
        <taxon>Teleostei</taxon>
        <taxon>Neoteleostei</taxon>
        <taxon>Acanthomorphata</taxon>
        <taxon>Eupercaria</taxon>
        <taxon>Perciformes</taxon>
        <taxon>Notothenioidei</taxon>
        <taxon>Channichthyidae</taxon>
        <taxon>Chaenocephalus</taxon>
    </lineage>
</organism>
<comment type="caution">
    <text evidence="1">The sequence shown here is derived from an EMBL/GenBank/DDBJ whole genome shotgun (WGS) entry which is preliminary data.</text>
</comment>